<keyword evidence="3" id="KW-1185">Reference proteome</keyword>
<dbReference type="SMART" id="SM00563">
    <property type="entry name" value="PlsC"/>
    <property type="match status" value="1"/>
</dbReference>
<dbReference type="Pfam" id="PF01553">
    <property type="entry name" value="Acyltransferase"/>
    <property type="match status" value="1"/>
</dbReference>
<accession>A0A1H7GS99</accession>
<sequence>MFEQLGDKVRQQLKGWTEQMAGPERKERLQDLARTENEYGVDPFGFNLDFSLAAVAPLVWLYRHYHRVETFGIENVPAGRVLLVSNHSGQLPMDGAMIGVALMMEASPPRAIRSMVEKWVPTLPYISAFFARVGQIVGTPENCRRLLNAGEAILVFPEGMRGISKLWPQRYQLQDFGLGFMRLALETDTPIVPVAVIGAEEQAPALMDLKPLAKLLGFPAFPITATGLPIPLPTKYRLYFGEPLHFTGRADDEDSELDKKVRTVRAAIQAMIHQGLKERRSIFW</sequence>
<dbReference type="EMBL" id="FOAP01000001">
    <property type="protein sequence ID" value="SEK39902.1"/>
    <property type="molecule type" value="Genomic_DNA"/>
</dbReference>
<evidence type="ECO:0000313" key="2">
    <source>
        <dbReference type="EMBL" id="SEK39902.1"/>
    </source>
</evidence>
<gene>
    <name evidence="2" type="ORF">SAMN05444354_101479</name>
</gene>
<dbReference type="PANTHER" id="PTHR22753:SF14">
    <property type="entry name" value="MONOACYLGLYCEROL_DIACYLGLYCEROL O-ACYLTRANSFERASE"/>
    <property type="match status" value="1"/>
</dbReference>
<keyword evidence="2" id="KW-0012">Acyltransferase</keyword>
<dbReference type="Proteomes" id="UP000182719">
    <property type="component" value="Unassembled WGS sequence"/>
</dbReference>
<dbReference type="AlphaFoldDB" id="A0A1H7GS99"/>
<organism evidence="2 3">
    <name type="scientific">Stigmatella aurantiaca</name>
    <dbReference type="NCBI Taxonomy" id="41"/>
    <lineage>
        <taxon>Bacteria</taxon>
        <taxon>Pseudomonadati</taxon>
        <taxon>Myxococcota</taxon>
        <taxon>Myxococcia</taxon>
        <taxon>Myxococcales</taxon>
        <taxon>Cystobacterineae</taxon>
        <taxon>Archangiaceae</taxon>
        <taxon>Stigmatella</taxon>
    </lineage>
</organism>
<dbReference type="OrthoDB" id="5241618at2"/>
<reference evidence="3" key="1">
    <citation type="submission" date="2016-10" db="EMBL/GenBank/DDBJ databases">
        <authorList>
            <person name="Varghese N."/>
            <person name="Submissions S."/>
        </authorList>
    </citation>
    <scope>NUCLEOTIDE SEQUENCE [LARGE SCALE GENOMIC DNA]</scope>
    <source>
        <strain evidence="3">DSM 17044</strain>
    </source>
</reference>
<dbReference type="PANTHER" id="PTHR22753">
    <property type="entry name" value="TRANSMEMBRANE PROTEIN 68"/>
    <property type="match status" value="1"/>
</dbReference>
<proteinExistence type="predicted"/>
<feature type="domain" description="Phospholipid/glycerol acyltransferase" evidence="1">
    <location>
        <begin position="81"/>
        <end position="199"/>
    </location>
</feature>
<dbReference type="GO" id="GO:0016746">
    <property type="term" value="F:acyltransferase activity"/>
    <property type="evidence" value="ECO:0007669"/>
    <property type="project" value="UniProtKB-KW"/>
</dbReference>
<dbReference type="SUPFAM" id="SSF69593">
    <property type="entry name" value="Glycerol-3-phosphate (1)-acyltransferase"/>
    <property type="match status" value="1"/>
</dbReference>
<name>A0A1H7GS99_STIAU</name>
<keyword evidence="2" id="KW-0808">Transferase</keyword>
<evidence type="ECO:0000259" key="1">
    <source>
        <dbReference type="SMART" id="SM00563"/>
    </source>
</evidence>
<protein>
    <submittedName>
        <fullName evidence="2">1-acyl-sn-glycerol-3-phosphate acyltransferase</fullName>
    </submittedName>
</protein>
<evidence type="ECO:0000313" key="3">
    <source>
        <dbReference type="Proteomes" id="UP000182719"/>
    </source>
</evidence>
<dbReference type="CDD" id="cd07987">
    <property type="entry name" value="LPLAT_MGAT-like"/>
    <property type="match status" value="1"/>
</dbReference>
<dbReference type="InterPro" id="IPR002123">
    <property type="entry name" value="Plipid/glycerol_acylTrfase"/>
</dbReference>
<dbReference type="GO" id="GO:0016020">
    <property type="term" value="C:membrane"/>
    <property type="evidence" value="ECO:0007669"/>
    <property type="project" value="TreeGrafter"/>
</dbReference>
<dbReference type="RefSeq" id="WP_075004720.1">
    <property type="nucleotide sequence ID" value="NZ_FOAP01000001.1"/>
</dbReference>